<name>A0ABT9T4D7_9GAMM</name>
<dbReference type="InterPro" id="IPR019844">
    <property type="entry name" value="CSD_CS"/>
</dbReference>
<accession>A0ABT9T4D7</accession>
<dbReference type="InterPro" id="IPR012156">
    <property type="entry name" value="Cold_shock_CspA"/>
</dbReference>
<dbReference type="InterPro" id="IPR011129">
    <property type="entry name" value="CSD"/>
</dbReference>
<keyword evidence="6" id="KW-1185">Reference proteome</keyword>
<dbReference type="EMBL" id="JAUSSK010000005">
    <property type="protein sequence ID" value="MDQ0011142.1"/>
    <property type="molecule type" value="Genomic_DNA"/>
</dbReference>
<comment type="subcellular location">
    <subcellularLocation>
        <location evidence="1 3">Cytoplasm</location>
    </subcellularLocation>
</comment>
<comment type="caution">
    <text evidence="5">The sequence shown here is derived from an EMBL/GenBank/DDBJ whole genome shotgun (WGS) entry which is preliminary data.</text>
</comment>
<dbReference type="PROSITE" id="PS51857">
    <property type="entry name" value="CSD_2"/>
    <property type="match status" value="1"/>
</dbReference>
<proteinExistence type="predicted"/>
<dbReference type="Pfam" id="PF00313">
    <property type="entry name" value="CSD"/>
    <property type="match status" value="1"/>
</dbReference>
<dbReference type="PANTHER" id="PTHR11544">
    <property type="entry name" value="COLD SHOCK DOMAIN CONTAINING PROTEINS"/>
    <property type="match status" value="1"/>
</dbReference>
<dbReference type="CDD" id="cd04458">
    <property type="entry name" value="CSP_CDS"/>
    <property type="match status" value="1"/>
</dbReference>
<dbReference type="PIRSF" id="PIRSF002599">
    <property type="entry name" value="Cold_shock_A"/>
    <property type="match status" value="1"/>
</dbReference>
<organism evidence="5 6">
    <name type="scientific">Luteibacter jiangsuensis</name>
    <dbReference type="NCBI Taxonomy" id="637577"/>
    <lineage>
        <taxon>Bacteria</taxon>
        <taxon>Pseudomonadati</taxon>
        <taxon>Pseudomonadota</taxon>
        <taxon>Gammaproteobacteria</taxon>
        <taxon>Lysobacterales</taxon>
        <taxon>Rhodanobacteraceae</taxon>
        <taxon>Luteibacter</taxon>
    </lineage>
</organism>
<evidence type="ECO:0000313" key="5">
    <source>
        <dbReference type="EMBL" id="MDQ0011142.1"/>
    </source>
</evidence>
<evidence type="ECO:0000259" key="4">
    <source>
        <dbReference type="PROSITE" id="PS51857"/>
    </source>
</evidence>
<sequence length="70" mass="7701">MNNGRQNGTVKWFNDAKGFGFIAPETGADVFVHYRSIQTAGFKSLKEGQRVSFIVVQGQKGLQADDVQPL</sequence>
<dbReference type="InterPro" id="IPR012340">
    <property type="entry name" value="NA-bd_OB-fold"/>
</dbReference>
<evidence type="ECO:0000313" key="6">
    <source>
        <dbReference type="Proteomes" id="UP001237737"/>
    </source>
</evidence>
<dbReference type="SMART" id="SM00357">
    <property type="entry name" value="CSP"/>
    <property type="match status" value="1"/>
</dbReference>
<reference evidence="5 6" key="1">
    <citation type="submission" date="2023-07" db="EMBL/GenBank/DDBJ databases">
        <title>Sorghum-associated microbial communities from plants grown in Nebraska, USA.</title>
        <authorList>
            <person name="Schachtman D."/>
        </authorList>
    </citation>
    <scope>NUCLEOTIDE SEQUENCE [LARGE SCALE GENOMIC DNA]</scope>
    <source>
        <strain evidence="5 6">CC60</strain>
    </source>
</reference>
<evidence type="ECO:0000256" key="2">
    <source>
        <dbReference type="ARBA" id="ARBA00022490"/>
    </source>
</evidence>
<evidence type="ECO:0000256" key="3">
    <source>
        <dbReference type="RuleBase" id="RU000408"/>
    </source>
</evidence>
<dbReference type="Proteomes" id="UP001237737">
    <property type="component" value="Unassembled WGS sequence"/>
</dbReference>
<keyword evidence="2" id="KW-0963">Cytoplasm</keyword>
<dbReference type="Gene3D" id="2.40.50.140">
    <property type="entry name" value="Nucleic acid-binding proteins"/>
    <property type="match status" value="1"/>
</dbReference>
<dbReference type="InterPro" id="IPR050181">
    <property type="entry name" value="Cold_shock_domain"/>
</dbReference>
<dbReference type="SUPFAM" id="SSF50249">
    <property type="entry name" value="Nucleic acid-binding proteins"/>
    <property type="match status" value="1"/>
</dbReference>
<feature type="domain" description="CSD" evidence="4">
    <location>
        <begin position="5"/>
        <end position="69"/>
    </location>
</feature>
<gene>
    <name evidence="5" type="ORF">J2T07_003352</name>
</gene>
<dbReference type="RefSeq" id="WP_306851398.1">
    <property type="nucleotide sequence ID" value="NZ_JAUSSK010000005.1"/>
</dbReference>
<dbReference type="InterPro" id="IPR002059">
    <property type="entry name" value="CSP_DNA-bd"/>
</dbReference>
<protein>
    <submittedName>
        <fullName evidence="5">CspA family cold shock protein</fullName>
    </submittedName>
</protein>
<dbReference type="PROSITE" id="PS00352">
    <property type="entry name" value="CSD_1"/>
    <property type="match status" value="1"/>
</dbReference>
<dbReference type="PRINTS" id="PR00050">
    <property type="entry name" value="COLDSHOCK"/>
</dbReference>
<evidence type="ECO:0000256" key="1">
    <source>
        <dbReference type="ARBA" id="ARBA00004496"/>
    </source>
</evidence>